<name>A0A7J9MJG8_GOSSC</name>
<dbReference type="AlphaFoldDB" id="A0A7J9MJG8"/>
<keyword evidence="2" id="KW-1185">Reference proteome</keyword>
<organism evidence="1 2">
    <name type="scientific">Gossypium schwendimanii</name>
    <name type="common">Cotton</name>
    <dbReference type="NCBI Taxonomy" id="34291"/>
    <lineage>
        <taxon>Eukaryota</taxon>
        <taxon>Viridiplantae</taxon>
        <taxon>Streptophyta</taxon>
        <taxon>Embryophyta</taxon>
        <taxon>Tracheophyta</taxon>
        <taxon>Spermatophyta</taxon>
        <taxon>Magnoliopsida</taxon>
        <taxon>eudicotyledons</taxon>
        <taxon>Gunneridae</taxon>
        <taxon>Pentapetalae</taxon>
        <taxon>rosids</taxon>
        <taxon>malvids</taxon>
        <taxon>Malvales</taxon>
        <taxon>Malvaceae</taxon>
        <taxon>Malvoideae</taxon>
        <taxon>Gossypium</taxon>
    </lineage>
</organism>
<reference evidence="1 2" key="1">
    <citation type="journal article" date="2019" name="Genome Biol. Evol.">
        <title>Insights into the evolution of the New World diploid cottons (Gossypium, subgenus Houzingenia) based on genome sequencing.</title>
        <authorList>
            <person name="Grover C.E."/>
            <person name="Arick M.A. 2nd"/>
            <person name="Thrash A."/>
            <person name="Conover J.L."/>
            <person name="Sanders W.S."/>
            <person name="Peterson D.G."/>
            <person name="Frelichowski J.E."/>
            <person name="Scheffler J.A."/>
            <person name="Scheffler B.E."/>
            <person name="Wendel J.F."/>
        </authorList>
    </citation>
    <scope>NUCLEOTIDE SEQUENCE [LARGE SCALE GENOMIC DNA]</scope>
    <source>
        <strain evidence="1">1</strain>
        <tissue evidence="1">Leaf</tissue>
    </source>
</reference>
<accession>A0A7J9MJG8</accession>
<dbReference type="EMBL" id="JABFAF010000011">
    <property type="protein sequence ID" value="MBA0871242.1"/>
    <property type="molecule type" value="Genomic_DNA"/>
</dbReference>
<sequence length="41" mass="5110">MWDMVLVRRKEMQVTPRIICDFYNAPYYESDFIDETDLEYL</sequence>
<protein>
    <submittedName>
        <fullName evidence="1">Uncharacterized protein</fullName>
    </submittedName>
</protein>
<dbReference type="Proteomes" id="UP000593576">
    <property type="component" value="Unassembled WGS sequence"/>
</dbReference>
<evidence type="ECO:0000313" key="2">
    <source>
        <dbReference type="Proteomes" id="UP000593576"/>
    </source>
</evidence>
<comment type="caution">
    <text evidence="1">The sequence shown here is derived from an EMBL/GenBank/DDBJ whole genome shotgun (WGS) entry which is preliminary data.</text>
</comment>
<proteinExistence type="predicted"/>
<gene>
    <name evidence="1" type="ORF">Goshw_023185</name>
</gene>
<evidence type="ECO:0000313" key="1">
    <source>
        <dbReference type="EMBL" id="MBA0871242.1"/>
    </source>
</evidence>